<feature type="domain" description="Metaxin glutathione S-transferase" evidence="2">
    <location>
        <begin position="204"/>
        <end position="266"/>
    </location>
</feature>
<dbReference type="InterPro" id="IPR050931">
    <property type="entry name" value="Mito_Protein_Transport_Metaxin"/>
</dbReference>
<evidence type="ECO:0000259" key="3">
    <source>
        <dbReference type="Pfam" id="PF17172"/>
    </source>
</evidence>
<feature type="domain" description="Thioredoxin-like fold" evidence="3">
    <location>
        <begin position="53"/>
        <end position="152"/>
    </location>
</feature>
<keyword evidence="5" id="KW-1185">Reference proteome</keyword>
<evidence type="ECO:0000256" key="1">
    <source>
        <dbReference type="ARBA" id="ARBA00006475"/>
    </source>
</evidence>
<dbReference type="InterPro" id="IPR036282">
    <property type="entry name" value="Glutathione-S-Trfase_C_sf"/>
</dbReference>
<dbReference type="PANTHER" id="PTHR12289">
    <property type="entry name" value="METAXIN RELATED"/>
    <property type="match status" value="1"/>
</dbReference>
<comment type="similarity">
    <text evidence="1">Belongs to the FAX family.</text>
</comment>
<accession>L8H055</accession>
<dbReference type="SUPFAM" id="SSF47616">
    <property type="entry name" value="GST C-terminal domain-like"/>
    <property type="match status" value="1"/>
</dbReference>
<dbReference type="InterPro" id="IPR036249">
    <property type="entry name" value="Thioredoxin-like_sf"/>
</dbReference>
<proteinExistence type="inferred from homology"/>
<protein>
    <submittedName>
        <fullName evidence="4">Uncharacterized protein</fullName>
    </submittedName>
</protein>
<dbReference type="AlphaFoldDB" id="L8H055"/>
<dbReference type="Pfam" id="PF17171">
    <property type="entry name" value="GST_C_6"/>
    <property type="match status" value="1"/>
</dbReference>
<sequence>MHLSLLEEGSLPCLALLFILGAIVFRFLREEPEPKTSDVIDRGDSSTACSLSPFCEKLELFLRMAALDFKAIDGNVVTAPKAKLPMIEHGENLVPDSELAIRYLINTFGENKTHLGRIRIKLTPEEQARSVLLTNVTNDSLYQLLLHARWVDLSVWNVVKGLYFGDLPLPFRLLIVPSIRRNMVGWLWGHGYSRYSQKDRVWLARREIDALATILGDHPYFNGDEPTPVDAAVFGILDNCIYGIGSVYGIRDHVQTKKNLVAFVEGIRQEFF</sequence>
<dbReference type="InterPro" id="IPR040079">
    <property type="entry name" value="Glutathione_S-Trfase"/>
</dbReference>
<dbReference type="GO" id="GO:0005737">
    <property type="term" value="C:cytoplasm"/>
    <property type="evidence" value="ECO:0007669"/>
    <property type="project" value="TreeGrafter"/>
</dbReference>
<dbReference type="Proteomes" id="UP000011083">
    <property type="component" value="Unassembled WGS sequence"/>
</dbReference>
<name>L8H055_ACACF</name>
<dbReference type="InterPro" id="IPR012336">
    <property type="entry name" value="Thioredoxin-like_fold"/>
</dbReference>
<dbReference type="InterPro" id="IPR033468">
    <property type="entry name" value="Metaxin_GST"/>
</dbReference>
<dbReference type="SUPFAM" id="SSF52833">
    <property type="entry name" value="Thioredoxin-like"/>
    <property type="match status" value="1"/>
</dbReference>
<dbReference type="SFLD" id="SFLDS00019">
    <property type="entry name" value="Glutathione_Transferase_(cytos"/>
    <property type="match status" value="1"/>
</dbReference>
<dbReference type="SFLD" id="SFLDG01200">
    <property type="entry name" value="SUF1.1"/>
    <property type="match status" value="1"/>
</dbReference>
<dbReference type="SFLD" id="SFLDG01180">
    <property type="entry name" value="SUF1"/>
    <property type="match status" value="1"/>
</dbReference>
<dbReference type="Pfam" id="PF17172">
    <property type="entry name" value="GST_N_4"/>
    <property type="match status" value="1"/>
</dbReference>
<dbReference type="GeneID" id="14918925"/>
<dbReference type="OMA" id="RRIHDKY"/>
<dbReference type="EMBL" id="KB007960">
    <property type="protein sequence ID" value="ELR18133.1"/>
    <property type="molecule type" value="Genomic_DNA"/>
</dbReference>
<evidence type="ECO:0000259" key="2">
    <source>
        <dbReference type="Pfam" id="PF17171"/>
    </source>
</evidence>
<organism evidence="4 5">
    <name type="scientific">Acanthamoeba castellanii (strain ATCC 30010 / Neff)</name>
    <dbReference type="NCBI Taxonomy" id="1257118"/>
    <lineage>
        <taxon>Eukaryota</taxon>
        <taxon>Amoebozoa</taxon>
        <taxon>Discosea</taxon>
        <taxon>Longamoebia</taxon>
        <taxon>Centramoebida</taxon>
        <taxon>Acanthamoebidae</taxon>
        <taxon>Acanthamoeba</taxon>
    </lineage>
</organism>
<evidence type="ECO:0000313" key="4">
    <source>
        <dbReference type="EMBL" id="ELR18133.1"/>
    </source>
</evidence>
<dbReference type="KEGG" id="acan:ACA1_368550"/>
<dbReference type="InterPro" id="IPR026928">
    <property type="entry name" value="FAX/IsoI-like"/>
</dbReference>
<dbReference type="CDD" id="cd03193">
    <property type="entry name" value="GST_C_Metaxin"/>
    <property type="match status" value="1"/>
</dbReference>
<gene>
    <name evidence="4" type="ORF">ACA1_368550</name>
</gene>
<reference evidence="4 5" key="1">
    <citation type="journal article" date="2013" name="Genome Biol.">
        <title>Genome of Acanthamoeba castellanii highlights extensive lateral gene transfer and early evolution of tyrosine kinase signaling.</title>
        <authorList>
            <person name="Clarke M."/>
            <person name="Lohan A.J."/>
            <person name="Liu B."/>
            <person name="Lagkouvardos I."/>
            <person name="Roy S."/>
            <person name="Zafar N."/>
            <person name="Bertelli C."/>
            <person name="Schilde C."/>
            <person name="Kianianmomeni A."/>
            <person name="Burglin T.R."/>
            <person name="Frech C."/>
            <person name="Turcotte B."/>
            <person name="Kopec K.O."/>
            <person name="Synnott J.M."/>
            <person name="Choo C."/>
            <person name="Paponov I."/>
            <person name="Finkler A."/>
            <person name="Soon Heng Tan C."/>
            <person name="Hutchins A.P."/>
            <person name="Weinmeier T."/>
            <person name="Rattei T."/>
            <person name="Chu J.S."/>
            <person name="Gimenez G."/>
            <person name="Irimia M."/>
            <person name="Rigden D.J."/>
            <person name="Fitzpatrick D.A."/>
            <person name="Lorenzo-Morales J."/>
            <person name="Bateman A."/>
            <person name="Chiu C.H."/>
            <person name="Tang P."/>
            <person name="Hegemann P."/>
            <person name="Fromm H."/>
            <person name="Raoult D."/>
            <person name="Greub G."/>
            <person name="Miranda-Saavedra D."/>
            <person name="Chen N."/>
            <person name="Nash P."/>
            <person name="Ginger M.L."/>
            <person name="Horn M."/>
            <person name="Schaap P."/>
            <person name="Caler L."/>
            <person name="Loftus B."/>
        </authorList>
    </citation>
    <scope>NUCLEOTIDE SEQUENCE [LARGE SCALE GENOMIC DNA]</scope>
    <source>
        <strain evidence="4 5">Neff</strain>
    </source>
</reference>
<dbReference type="PANTHER" id="PTHR12289:SF41">
    <property type="entry name" value="FAILED AXON CONNECTIONS-RELATED"/>
    <property type="match status" value="1"/>
</dbReference>
<dbReference type="OrthoDB" id="5809458at2759"/>
<dbReference type="RefSeq" id="XP_004340153.1">
    <property type="nucleotide sequence ID" value="XM_004340105.1"/>
</dbReference>
<dbReference type="VEuPathDB" id="AmoebaDB:ACA1_368550"/>
<evidence type="ECO:0000313" key="5">
    <source>
        <dbReference type="Proteomes" id="UP000011083"/>
    </source>
</evidence>